<evidence type="ECO:0000256" key="8">
    <source>
        <dbReference type="SAM" id="Phobius"/>
    </source>
</evidence>
<evidence type="ECO:0000259" key="9">
    <source>
        <dbReference type="Pfam" id="PF07885"/>
    </source>
</evidence>
<dbReference type="PANTHER" id="PTHR11003">
    <property type="entry name" value="POTASSIUM CHANNEL, SUBFAMILY K"/>
    <property type="match status" value="1"/>
</dbReference>
<feature type="transmembrane region" description="Helical" evidence="8">
    <location>
        <begin position="7"/>
        <end position="35"/>
    </location>
</feature>
<evidence type="ECO:0000256" key="6">
    <source>
        <dbReference type="ARBA" id="ARBA00023136"/>
    </source>
</evidence>
<keyword evidence="5" id="KW-0406">Ion transport</keyword>
<name>A0A418XYY0_9GAMM</name>
<evidence type="ECO:0000256" key="3">
    <source>
        <dbReference type="ARBA" id="ARBA00022692"/>
    </source>
</evidence>
<dbReference type="GO" id="GO:0030322">
    <property type="term" value="P:stabilization of membrane potential"/>
    <property type="evidence" value="ECO:0007669"/>
    <property type="project" value="TreeGrafter"/>
</dbReference>
<sequence length="110" mass="12310">MEFTLIFLELFFSAMGLGYPLLLSFFLIITLLGQWVGRMEGWSRFDAFYWSFITALTVGYGDLRPSCRKSKLLALLVATLGIMFTGVFVAVTVAAATEAFHHYMPGARPL</sequence>
<evidence type="ECO:0000256" key="5">
    <source>
        <dbReference type="ARBA" id="ARBA00023065"/>
    </source>
</evidence>
<evidence type="ECO:0000256" key="1">
    <source>
        <dbReference type="ARBA" id="ARBA00004141"/>
    </source>
</evidence>
<dbReference type="Proteomes" id="UP000283734">
    <property type="component" value="Unassembled WGS sequence"/>
</dbReference>
<keyword evidence="4 8" id="KW-1133">Transmembrane helix</keyword>
<dbReference type="GO" id="GO:0022841">
    <property type="term" value="F:potassium ion leak channel activity"/>
    <property type="evidence" value="ECO:0007669"/>
    <property type="project" value="TreeGrafter"/>
</dbReference>
<reference evidence="10 11" key="1">
    <citation type="submission" date="2018-09" db="EMBL/GenBank/DDBJ databases">
        <title>Alcanivorax profundi sp. nov., isolated from 1000 m-depth seawater of the Mariana Trench.</title>
        <authorList>
            <person name="Liu J."/>
        </authorList>
    </citation>
    <scope>NUCLEOTIDE SEQUENCE [LARGE SCALE GENOMIC DNA]</scope>
    <source>
        <strain evidence="10 11">MTEO17</strain>
    </source>
</reference>
<dbReference type="InterPro" id="IPR013099">
    <property type="entry name" value="K_chnl_dom"/>
</dbReference>
<evidence type="ECO:0000313" key="11">
    <source>
        <dbReference type="Proteomes" id="UP000283734"/>
    </source>
</evidence>
<dbReference type="InterPro" id="IPR003280">
    <property type="entry name" value="2pore_dom_K_chnl"/>
</dbReference>
<gene>
    <name evidence="10" type="ORF">D4A39_07050</name>
</gene>
<dbReference type="SUPFAM" id="SSF81324">
    <property type="entry name" value="Voltage-gated potassium channels"/>
    <property type="match status" value="1"/>
</dbReference>
<dbReference type="EMBL" id="QYYA01000002">
    <property type="protein sequence ID" value="RJG18229.1"/>
    <property type="molecule type" value="Genomic_DNA"/>
</dbReference>
<proteinExistence type="predicted"/>
<dbReference type="Gene3D" id="1.10.287.70">
    <property type="match status" value="1"/>
</dbReference>
<organism evidence="10 11">
    <name type="scientific">Alcanivorax profundi</name>
    <dbReference type="NCBI Taxonomy" id="2338368"/>
    <lineage>
        <taxon>Bacteria</taxon>
        <taxon>Pseudomonadati</taxon>
        <taxon>Pseudomonadota</taxon>
        <taxon>Gammaproteobacteria</taxon>
        <taxon>Oceanospirillales</taxon>
        <taxon>Alcanivoracaceae</taxon>
        <taxon>Alcanivorax</taxon>
    </lineage>
</organism>
<dbReference type="GO" id="GO:0015271">
    <property type="term" value="F:outward rectifier potassium channel activity"/>
    <property type="evidence" value="ECO:0007669"/>
    <property type="project" value="TreeGrafter"/>
</dbReference>
<evidence type="ECO:0000256" key="7">
    <source>
        <dbReference type="ARBA" id="ARBA00023303"/>
    </source>
</evidence>
<keyword evidence="11" id="KW-1185">Reference proteome</keyword>
<dbReference type="AlphaFoldDB" id="A0A418XYY0"/>
<keyword evidence="3 8" id="KW-0812">Transmembrane</keyword>
<dbReference type="Pfam" id="PF07885">
    <property type="entry name" value="Ion_trans_2"/>
    <property type="match status" value="1"/>
</dbReference>
<feature type="transmembrane region" description="Helical" evidence="8">
    <location>
        <begin position="72"/>
        <end position="96"/>
    </location>
</feature>
<feature type="domain" description="Potassium channel" evidence="9">
    <location>
        <begin position="23"/>
        <end position="97"/>
    </location>
</feature>
<evidence type="ECO:0000256" key="2">
    <source>
        <dbReference type="ARBA" id="ARBA00022448"/>
    </source>
</evidence>
<dbReference type="OrthoDB" id="9813518at2"/>
<evidence type="ECO:0000313" key="10">
    <source>
        <dbReference type="EMBL" id="RJG18229.1"/>
    </source>
</evidence>
<dbReference type="PANTHER" id="PTHR11003:SF334">
    <property type="entry name" value="FI03418P"/>
    <property type="match status" value="1"/>
</dbReference>
<comment type="subcellular location">
    <subcellularLocation>
        <location evidence="1">Membrane</location>
        <topology evidence="1">Multi-pass membrane protein</topology>
    </subcellularLocation>
</comment>
<evidence type="ECO:0000256" key="4">
    <source>
        <dbReference type="ARBA" id="ARBA00022989"/>
    </source>
</evidence>
<keyword evidence="2" id="KW-0813">Transport</keyword>
<dbReference type="GO" id="GO:0005886">
    <property type="term" value="C:plasma membrane"/>
    <property type="evidence" value="ECO:0007669"/>
    <property type="project" value="TreeGrafter"/>
</dbReference>
<keyword evidence="7 10" id="KW-0407">Ion channel</keyword>
<keyword evidence="6 8" id="KW-0472">Membrane</keyword>
<accession>A0A418XYY0</accession>
<protein>
    <submittedName>
        <fullName evidence="10">Two pore domain potassium channel family protein</fullName>
    </submittedName>
</protein>
<comment type="caution">
    <text evidence="10">The sequence shown here is derived from an EMBL/GenBank/DDBJ whole genome shotgun (WGS) entry which is preliminary data.</text>
</comment>
<dbReference type="RefSeq" id="WP_022984917.1">
    <property type="nucleotide sequence ID" value="NZ_CAXGPP010000010.1"/>
</dbReference>